<dbReference type="Gene3D" id="3.30.450.90">
    <property type="match status" value="1"/>
</dbReference>
<dbReference type="Pfam" id="PF00437">
    <property type="entry name" value="T2SSE"/>
    <property type="match status" value="1"/>
</dbReference>
<evidence type="ECO:0000259" key="5">
    <source>
        <dbReference type="Pfam" id="PF00437"/>
    </source>
</evidence>
<dbReference type="EMBL" id="CP013927">
    <property type="protein sequence ID" value="AMJ76737.1"/>
    <property type="molecule type" value="Genomic_DNA"/>
</dbReference>
<evidence type="ECO:0000313" key="7">
    <source>
        <dbReference type="Proteomes" id="UP000056750"/>
    </source>
</evidence>
<accession>A0ABN4LVT1</accession>
<protein>
    <recommendedName>
        <fullName evidence="5">Bacterial type II secretion system protein E domain-containing protein</fullName>
    </recommendedName>
</protein>
<dbReference type="Proteomes" id="UP000056750">
    <property type="component" value="Plasmid pASTE61-200"/>
</dbReference>
<dbReference type="RefSeq" id="WP_061093776.1">
    <property type="nucleotide sequence ID" value="NZ_CP013927.1"/>
</dbReference>
<dbReference type="SUPFAM" id="SSF52540">
    <property type="entry name" value="P-loop containing nucleoside triphosphate hydrolases"/>
    <property type="match status" value="1"/>
</dbReference>
<keyword evidence="7" id="KW-1185">Reference proteome</keyword>
<keyword evidence="2" id="KW-0547">Nucleotide-binding</keyword>
<dbReference type="PANTHER" id="PTHR30258">
    <property type="entry name" value="TYPE II SECRETION SYSTEM PROTEIN GSPE-RELATED"/>
    <property type="match status" value="1"/>
</dbReference>
<evidence type="ECO:0000256" key="4">
    <source>
        <dbReference type="SAM" id="MobiDB-lite"/>
    </source>
</evidence>
<feature type="region of interest" description="Disordered" evidence="4">
    <location>
        <begin position="107"/>
        <end position="127"/>
    </location>
</feature>
<reference evidence="6 7" key="1">
    <citation type="submission" date="2015-12" db="EMBL/GenBank/DDBJ databases">
        <title>Intraspecies pangenome expansion in the marine bacterium Alteromonas.</title>
        <authorList>
            <person name="Lopez-Perez M."/>
            <person name="Rodriguez-Valera F."/>
        </authorList>
    </citation>
    <scope>NUCLEOTIDE SEQUENCE [LARGE SCALE GENOMIC DNA]</scope>
    <source>
        <strain evidence="6 7">LMG 21861</strain>
        <plasmid evidence="6 7">pASTE61-200</plasmid>
    </source>
</reference>
<gene>
    <name evidence="6" type="ORF">AVL57_00930</name>
</gene>
<comment type="similarity">
    <text evidence="1">Belongs to the GSP E family.</text>
</comment>
<dbReference type="PANTHER" id="PTHR30258:SF2">
    <property type="entry name" value="COMG OPERON PROTEIN 1"/>
    <property type="match status" value="1"/>
</dbReference>
<keyword evidence="6" id="KW-0614">Plasmid</keyword>
<organism evidence="6 7">
    <name type="scientific">Alteromonas stellipolaris</name>
    <dbReference type="NCBI Taxonomy" id="233316"/>
    <lineage>
        <taxon>Bacteria</taxon>
        <taxon>Pseudomonadati</taxon>
        <taxon>Pseudomonadota</taxon>
        <taxon>Gammaproteobacteria</taxon>
        <taxon>Alteromonadales</taxon>
        <taxon>Alteromonadaceae</taxon>
        <taxon>Alteromonas/Salinimonas group</taxon>
        <taxon>Alteromonas</taxon>
    </lineage>
</organism>
<evidence type="ECO:0000256" key="3">
    <source>
        <dbReference type="ARBA" id="ARBA00022840"/>
    </source>
</evidence>
<feature type="domain" description="Bacterial type II secretion system protein E" evidence="5">
    <location>
        <begin position="123"/>
        <end position="502"/>
    </location>
</feature>
<dbReference type="InterPro" id="IPR001482">
    <property type="entry name" value="T2SS/T4SS_dom"/>
</dbReference>
<evidence type="ECO:0000256" key="2">
    <source>
        <dbReference type="ARBA" id="ARBA00022741"/>
    </source>
</evidence>
<dbReference type="InterPro" id="IPR027417">
    <property type="entry name" value="P-loop_NTPase"/>
</dbReference>
<sequence length="532" mass="59719">MVPIELSKKDIKEKGLTYFPELTHRYLEINGSGLKSESDVHYLCVLQDRSQYDQYYIILTRTTYMKARFEVEAIQQDLLQKFSAKTINIAYVTVEIVESYLTQAIRDKTSEDSETKSKRDSTEDTSAKKRFREWIERALQLGAADIDFIVRGDQGSIGMKVNGKMRPREAHPAQTIRRMINAMLQTESENSRGHVEDKQILSRTTVLEVSPTINNRKEPQIVRLRGLKSYAHDGFTYSARIIQTKQEDSRNIGELGFPEESCATLRYLARQPSGIILIVGPTGHGKTVTLKALYEDMPIDYKLLVIEDPVEYLINHPNCIQEEVIDELGLSVNAYKKASLRQFPNVIGISEIRDEVVANEVIQSALSGHLMVSTMHTHDTLSTPERLNQMGVSYQLQAQPGLVRGYMSQRLLPRLCSCAISGPKDTYWGDNHRKIKPGGCAKCGGTGIKGRAPVMETIVFTDATRKILATGDLNALEAHLRNNGWLSMLDRGLAQVKAGNVDPEDLINMLGDPRQAGNSEYQYGTATFEAVE</sequence>
<evidence type="ECO:0000313" key="6">
    <source>
        <dbReference type="EMBL" id="AMJ76737.1"/>
    </source>
</evidence>
<dbReference type="Gene3D" id="3.40.50.300">
    <property type="entry name" value="P-loop containing nucleotide triphosphate hydrolases"/>
    <property type="match status" value="1"/>
</dbReference>
<geneLocation type="plasmid" evidence="6 7">
    <name>pASTE61-200</name>
</geneLocation>
<keyword evidence="3" id="KW-0067">ATP-binding</keyword>
<name>A0ABN4LVT1_9ALTE</name>
<evidence type="ECO:0000256" key="1">
    <source>
        <dbReference type="ARBA" id="ARBA00006611"/>
    </source>
</evidence>
<proteinExistence type="inferred from homology"/>